<organism evidence="2 3">
    <name type="scientific">Agaricus bisporus var. burnettii</name>
    <dbReference type="NCBI Taxonomy" id="192524"/>
    <lineage>
        <taxon>Eukaryota</taxon>
        <taxon>Fungi</taxon>
        <taxon>Dikarya</taxon>
        <taxon>Basidiomycota</taxon>
        <taxon>Agaricomycotina</taxon>
        <taxon>Agaricomycetes</taxon>
        <taxon>Agaricomycetidae</taxon>
        <taxon>Agaricales</taxon>
        <taxon>Agaricineae</taxon>
        <taxon>Agaricaceae</taxon>
        <taxon>Agaricus</taxon>
    </lineage>
</organism>
<accession>A0A8H7KJS2</accession>
<name>A0A8H7KJS2_AGABI</name>
<proteinExistence type="predicted"/>
<reference evidence="2 3" key="1">
    <citation type="journal article" name="Sci. Rep.">
        <title>Telomere-to-telomere assembled and centromere annotated genomes of the two main subspecies of the button mushroom Agaricus bisporus reveal especially polymorphic chromosome ends.</title>
        <authorList>
            <person name="Sonnenberg A.S.M."/>
            <person name="Sedaghat-Telgerd N."/>
            <person name="Lavrijssen B."/>
            <person name="Ohm R.A."/>
            <person name="Hendrickx P.M."/>
            <person name="Scholtmeijer K."/>
            <person name="Baars J.J.P."/>
            <person name="van Peer A."/>
        </authorList>
    </citation>
    <scope>NUCLEOTIDE SEQUENCE [LARGE SCALE GENOMIC DNA]</scope>
    <source>
        <strain evidence="2 3">H119_p4</strain>
    </source>
</reference>
<feature type="region of interest" description="Disordered" evidence="1">
    <location>
        <begin position="1"/>
        <end position="339"/>
    </location>
</feature>
<dbReference type="EMBL" id="JABXXO010000003">
    <property type="protein sequence ID" value="KAF7782430.1"/>
    <property type="molecule type" value="Genomic_DNA"/>
</dbReference>
<feature type="compositionally biased region" description="Basic residues" evidence="1">
    <location>
        <begin position="211"/>
        <end position="220"/>
    </location>
</feature>
<protein>
    <submittedName>
        <fullName evidence="2">Uncharacterized protein</fullName>
    </submittedName>
</protein>
<feature type="compositionally biased region" description="Polar residues" evidence="1">
    <location>
        <begin position="292"/>
        <end position="325"/>
    </location>
</feature>
<dbReference type="Proteomes" id="UP000629468">
    <property type="component" value="Unassembled WGS sequence"/>
</dbReference>
<feature type="compositionally biased region" description="Polar residues" evidence="1">
    <location>
        <begin position="109"/>
        <end position="121"/>
    </location>
</feature>
<comment type="caution">
    <text evidence="2">The sequence shown here is derived from an EMBL/GenBank/DDBJ whole genome shotgun (WGS) entry which is preliminary data.</text>
</comment>
<feature type="compositionally biased region" description="Polar residues" evidence="1">
    <location>
        <begin position="249"/>
        <end position="260"/>
    </location>
</feature>
<evidence type="ECO:0000313" key="3">
    <source>
        <dbReference type="Proteomes" id="UP000629468"/>
    </source>
</evidence>
<sequence>MPTKGHRAGATQTRSHSRSSSGTRTGANLQITQREGASTKSEKNKKTPHTQEGGKPGFPRTGSTQRLANVKKAPSVSGAAQQKSKANKPNAGFTITQSGDGEEDEDDWVSSSGAQTPNQNESDSDTASDTDTVPRESAVQLQHAQHGHGHQRQQTWTQEPLPRVETARQADFTAVAQSNGVARQKPPIQTPFPTTNADPPVISDRSSQTVQHKRPAMQRHRSSDLSTESNHTLPEPRPGNHSKRLSVTRPPSTHSISSRSDNMRPHPLIRGHSQGFLNPVLKPSPLAPLTVITDQPSSAPDNGFSTSPESIKTAITSPTGYSTDLSQGRRGSVSSIRSVSTLPVQGAGFSSRSQDRIRTLSTKSMNTSTTALSSLSHLPSVTRPSSPQQISFFPPVNPHLNTEAIHPLLPGPYLNSHLTVLARRMPLRESYDRVIQAKLANNR</sequence>
<feature type="compositionally biased region" description="Polar residues" evidence="1">
    <location>
        <begin position="27"/>
        <end position="39"/>
    </location>
</feature>
<dbReference type="AlphaFoldDB" id="A0A8H7KJS2"/>
<evidence type="ECO:0000256" key="1">
    <source>
        <dbReference type="SAM" id="MobiDB-lite"/>
    </source>
</evidence>
<gene>
    <name evidence="2" type="ORF">Agabi119p4_1806</name>
</gene>
<evidence type="ECO:0000313" key="2">
    <source>
        <dbReference type="EMBL" id="KAF7782430.1"/>
    </source>
</evidence>
<feature type="compositionally biased region" description="Low complexity" evidence="1">
    <location>
        <begin position="326"/>
        <end position="339"/>
    </location>
</feature>